<evidence type="ECO:0000313" key="3">
    <source>
        <dbReference type="Proteomes" id="UP000245956"/>
    </source>
</evidence>
<organism evidence="2 3">
    <name type="scientific">Purpureocillium lilacinum</name>
    <name type="common">Paecilomyces lilacinus</name>
    <dbReference type="NCBI Taxonomy" id="33203"/>
    <lineage>
        <taxon>Eukaryota</taxon>
        <taxon>Fungi</taxon>
        <taxon>Dikarya</taxon>
        <taxon>Ascomycota</taxon>
        <taxon>Pezizomycotina</taxon>
        <taxon>Sordariomycetes</taxon>
        <taxon>Hypocreomycetidae</taxon>
        <taxon>Hypocreales</taxon>
        <taxon>Ophiocordycipitaceae</taxon>
        <taxon>Purpureocillium</taxon>
    </lineage>
</organism>
<accession>A0A2U3EK52</accession>
<sequence length="310" mass="33309">MDQSRPSGGEVQRKPLLPLPGPSALGPGVQLAVRWLGLVWWPLVDAATPGRARSAEESRAALLHVLDNMQSSGQPCSVMCFPRRRAEHSIRRSKATWPVRSVPRKRQNGPQQDERCRRGPSSTSERQEIEPSWTPGPSALAVERGRKKKKYAPSTARPVTPAKRGQCGPLVCCARTTTRAWREGPSMDVRPGKGALARRHLLPSPSSSTALEPPVMRSLFLEATNDPVQGMTRSLPPLVSVVVEAFSVLSFVANFPGCGLNGADVGRGLGTGRDVGHPQGFIADRGAGRRRPASRLGSDVSITGISGLFT</sequence>
<proteinExistence type="predicted"/>
<feature type="region of interest" description="Disordered" evidence="1">
    <location>
        <begin position="1"/>
        <end position="23"/>
    </location>
</feature>
<feature type="region of interest" description="Disordered" evidence="1">
    <location>
        <begin position="91"/>
        <end position="164"/>
    </location>
</feature>
<dbReference type="AlphaFoldDB" id="A0A2U3EK52"/>
<reference evidence="2 3" key="1">
    <citation type="journal article" date="2016" name="Front. Microbiol.">
        <title>Genome and transcriptome sequences reveal the specific parasitism of the nematophagous Purpureocillium lilacinum 36-1.</title>
        <authorList>
            <person name="Xie J."/>
            <person name="Li S."/>
            <person name="Mo C."/>
            <person name="Xiao X."/>
            <person name="Peng D."/>
            <person name="Wang G."/>
            <person name="Xiao Y."/>
        </authorList>
    </citation>
    <scope>NUCLEOTIDE SEQUENCE [LARGE SCALE GENOMIC DNA]</scope>
    <source>
        <strain evidence="2 3">36-1</strain>
    </source>
</reference>
<dbReference type="Proteomes" id="UP000245956">
    <property type="component" value="Unassembled WGS sequence"/>
</dbReference>
<evidence type="ECO:0000313" key="2">
    <source>
        <dbReference type="EMBL" id="PWI74896.1"/>
    </source>
</evidence>
<name>A0A2U3EK52_PURLI</name>
<comment type="caution">
    <text evidence="2">The sequence shown here is derived from an EMBL/GenBank/DDBJ whole genome shotgun (WGS) entry which is preliminary data.</text>
</comment>
<gene>
    <name evidence="2" type="ORF">PCL_08210</name>
</gene>
<protein>
    <submittedName>
        <fullName evidence="2">Uncharacterized protein</fullName>
    </submittedName>
</protein>
<evidence type="ECO:0000256" key="1">
    <source>
        <dbReference type="SAM" id="MobiDB-lite"/>
    </source>
</evidence>
<dbReference type="EMBL" id="LCWV01000003">
    <property type="protein sequence ID" value="PWI74896.1"/>
    <property type="molecule type" value="Genomic_DNA"/>
</dbReference>